<dbReference type="RefSeq" id="WP_160796779.1">
    <property type="nucleotide sequence ID" value="NZ_WSSB01000008.1"/>
</dbReference>
<keyword evidence="4" id="KW-0677">Repeat</keyword>
<keyword evidence="7" id="KW-0411">Iron-sulfur</keyword>
<feature type="transmembrane region" description="Helical" evidence="8">
    <location>
        <begin position="62"/>
        <end position="90"/>
    </location>
</feature>
<reference evidence="10 11" key="1">
    <citation type="submission" date="2019-12" db="EMBL/GenBank/DDBJ databases">
        <title>Neisseriaceae gen. nov. sp. Genome sequencing and assembly.</title>
        <authorList>
            <person name="Liu Z."/>
            <person name="Li A."/>
        </authorList>
    </citation>
    <scope>NUCLEOTIDE SEQUENCE [LARGE SCALE GENOMIC DNA]</scope>
    <source>
        <strain evidence="10 11">B2N2-7</strain>
    </source>
</reference>
<dbReference type="InterPro" id="IPR011886">
    <property type="entry name" value="NapH_MauN"/>
</dbReference>
<dbReference type="Gene3D" id="3.30.70.20">
    <property type="match status" value="1"/>
</dbReference>
<keyword evidence="1" id="KW-0813">Transport</keyword>
<sequence>MKRSFLLRERFLILRRVSQAAILLLFAFSGSLSGYLGGLWLLKGNLSASLVADTVPLNDPFVLAQSLAAGHLPELTAVIGAAIVIAFYLLAGGRSFCAWVCPVNAVTDSALWLRRRAGIKGGHAPAKSLRLWLLGSVLLFSAISGSLLWELVNPVSLLQRELIFGTGLSLVLVAAIFVYDLTIAQRGWCGHICPMGAAYGLLGKGALLRIRADKRDNCDDCMDCFKVCPEPQVLKPVLKGEGSSIIRSGACSNCGRCIDVCEQQVFRFGHRFEIRSQKP</sequence>
<evidence type="ECO:0000256" key="6">
    <source>
        <dbReference type="ARBA" id="ARBA00023004"/>
    </source>
</evidence>
<name>A0A845BKT9_9NEIS</name>
<feature type="transmembrane region" description="Helical" evidence="8">
    <location>
        <begin position="161"/>
        <end position="179"/>
    </location>
</feature>
<evidence type="ECO:0000256" key="8">
    <source>
        <dbReference type="SAM" id="Phobius"/>
    </source>
</evidence>
<dbReference type="GO" id="GO:0005886">
    <property type="term" value="C:plasma membrane"/>
    <property type="evidence" value="ECO:0007669"/>
    <property type="project" value="TreeGrafter"/>
</dbReference>
<dbReference type="PROSITE" id="PS00198">
    <property type="entry name" value="4FE4S_FER_1"/>
    <property type="match status" value="1"/>
</dbReference>
<evidence type="ECO:0000256" key="3">
    <source>
        <dbReference type="ARBA" id="ARBA00022723"/>
    </source>
</evidence>
<evidence type="ECO:0000313" key="11">
    <source>
        <dbReference type="Proteomes" id="UP000467214"/>
    </source>
</evidence>
<dbReference type="InterPro" id="IPR051684">
    <property type="entry name" value="Electron_Trans/Redox"/>
</dbReference>
<keyword evidence="2" id="KW-0004">4Fe-4S</keyword>
<keyword evidence="8" id="KW-0812">Transmembrane</keyword>
<dbReference type="GO" id="GO:0051539">
    <property type="term" value="F:4 iron, 4 sulfur cluster binding"/>
    <property type="evidence" value="ECO:0007669"/>
    <property type="project" value="UniProtKB-KW"/>
</dbReference>
<evidence type="ECO:0000256" key="4">
    <source>
        <dbReference type="ARBA" id="ARBA00022737"/>
    </source>
</evidence>
<dbReference type="PANTHER" id="PTHR30176:SF3">
    <property type="entry name" value="FERREDOXIN-TYPE PROTEIN NAPH"/>
    <property type="match status" value="1"/>
</dbReference>
<dbReference type="Pfam" id="PF12801">
    <property type="entry name" value="Fer4_5"/>
    <property type="match status" value="2"/>
</dbReference>
<accession>A0A845BKT9</accession>
<comment type="caution">
    <text evidence="10">The sequence shown here is derived from an EMBL/GenBank/DDBJ whole genome shotgun (WGS) entry which is preliminary data.</text>
</comment>
<feature type="transmembrane region" description="Helical" evidence="8">
    <location>
        <begin position="129"/>
        <end position="149"/>
    </location>
</feature>
<organism evidence="10 11">
    <name type="scientific">Craterilacuibacter sinensis</name>
    <dbReference type="NCBI Taxonomy" id="2686017"/>
    <lineage>
        <taxon>Bacteria</taxon>
        <taxon>Pseudomonadati</taxon>
        <taxon>Pseudomonadota</taxon>
        <taxon>Betaproteobacteria</taxon>
        <taxon>Neisseriales</taxon>
        <taxon>Neisseriaceae</taxon>
        <taxon>Craterilacuibacter</taxon>
    </lineage>
</organism>
<keyword evidence="6" id="KW-0408">Iron</keyword>
<proteinExistence type="predicted"/>
<feature type="domain" description="4Fe-4S ferredoxin-type" evidence="9">
    <location>
        <begin position="208"/>
        <end position="239"/>
    </location>
</feature>
<dbReference type="GO" id="GO:0046872">
    <property type="term" value="F:metal ion binding"/>
    <property type="evidence" value="ECO:0007669"/>
    <property type="project" value="UniProtKB-KW"/>
</dbReference>
<keyword evidence="5" id="KW-0249">Electron transport</keyword>
<keyword evidence="8" id="KW-0472">Membrane</keyword>
<dbReference type="AlphaFoldDB" id="A0A845BKT9"/>
<evidence type="ECO:0000259" key="9">
    <source>
        <dbReference type="PROSITE" id="PS51379"/>
    </source>
</evidence>
<dbReference type="NCBIfam" id="NF007013">
    <property type="entry name" value="PRK09477.1"/>
    <property type="match status" value="1"/>
</dbReference>
<keyword evidence="3" id="KW-0479">Metal-binding</keyword>
<evidence type="ECO:0000256" key="2">
    <source>
        <dbReference type="ARBA" id="ARBA00022485"/>
    </source>
</evidence>
<dbReference type="PROSITE" id="PS51379">
    <property type="entry name" value="4FE4S_FER_2"/>
    <property type="match status" value="2"/>
</dbReference>
<feature type="transmembrane region" description="Helical" evidence="8">
    <location>
        <begin position="21"/>
        <end position="42"/>
    </location>
</feature>
<evidence type="ECO:0000313" key="10">
    <source>
        <dbReference type="EMBL" id="MXR37277.1"/>
    </source>
</evidence>
<dbReference type="InterPro" id="IPR017896">
    <property type="entry name" value="4Fe4S_Fe-S-bd"/>
</dbReference>
<dbReference type="SUPFAM" id="SSF54862">
    <property type="entry name" value="4Fe-4S ferredoxins"/>
    <property type="match status" value="1"/>
</dbReference>
<feature type="domain" description="4Fe-4S ferredoxin-type" evidence="9">
    <location>
        <begin position="242"/>
        <end position="271"/>
    </location>
</feature>
<evidence type="ECO:0000256" key="7">
    <source>
        <dbReference type="ARBA" id="ARBA00023014"/>
    </source>
</evidence>
<protein>
    <submittedName>
        <fullName evidence="10">Quinol dehydrogenase ferredoxin subunit NapH</fullName>
    </submittedName>
</protein>
<dbReference type="PANTHER" id="PTHR30176">
    <property type="entry name" value="FERREDOXIN-TYPE PROTEIN NAPH"/>
    <property type="match status" value="1"/>
</dbReference>
<dbReference type="NCBIfam" id="TIGR02163">
    <property type="entry name" value="napH"/>
    <property type="match status" value="1"/>
</dbReference>
<evidence type="ECO:0000256" key="1">
    <source>
        <dbReference type="ARBA" id="ARBA00022448"/>
    </source>
</evidence>
<keyword evidence="8" id="KW-1133">Transmembrane helix</keyword>
<gene>
    <name evidence="10" type="primary">napH</name>
    <name evidence="10" type="ORF">GQF02_09860</name>
</gene>
<dbReference type="Proteomes" id="UP000467214">
    <property type="component" value="Unassembled WGS sequence"/>
</dbReference>
<dbReference type="InterPro" id="IPR017900">
    <property type="entry name" value="4Fe4S_Fe_S_CS"/>
</dbReference>
<keyword evidence="11" id="KW-1185">Reference proteome</keyword>
<dbReference type="EMBL" id="WSSB01000008">
    <property type="protein sequence ID" value="MXR37277.1"/>
    <property type="molecule type" value="Genomic_DNA"/>
</dbReference>
<evidence type="ECO:0000256" key="5">
    <source>
        <dbReference type="ARBA" id="ARBA00022982"/>
    </source>
</evidence>